<organism evidence="2 3">
    <name type="scientific">Pseudoxanthomonas winnipegensis</name>
    <dbReference type="NCBI Taxonomy" id="2480810"/>
    <lineage>
        <taxon>Bacteria</taxon>
        <taxon>Pseudomonadati</taxon>
        <taxon>Pseudomonadota</taxon>
        <taxon>Gammaproteobacteria</taxon>
        <taxon>Lysobacterales</taxon>
        <taxon>Lysobacteraceae</taxon>
        <taxon>Pseudoxanthomonas</taxon>
    </lineage>
</organism>
<proteinExistence type="predicted"/>
<dbReference type="Pfam" id="PF04607">
    <property type="entry name" value="RelA_SpoT"/>
    <property type="match status" value="1"/>
</dbReference>
<dbReference type="Proteomes" id="UP000292627">
    <property type="component" value="Unassembled WGS sequence"/>
</dbReference>
<sequence length="358" mass="39882">MAFETPRYSRRQVKLAGESLRAVPIVSEDVYRALPIISNWRAAHAYPLNTFQATLRKKLNALGLHGQEVVVGQRLKRLPSIAAKLDRFHTMALDRMQDIAGLRAVLPGVKKLQLLAHSYYDASRFTHELRQVHDYVAAPKPDGYRSIHLVYRYNNPRAPAYEGLHVELQLRTALQHAWATAVETVDAFANQAIKAGRAEPQWAEFFTLASAAFAFTEGSPRPAHLEHLTVDEVHAALAESERHLNVLIRLRGFSVAADKIHESGKSSGYHLVVLNTQDRTLSIKSYSIAELDAATEAYTATEQRAASGEPLDAVLVAGGSVNQLRKTYPNYFLDASVFLDYVGRICVRENAKAHDGHR</sequence>
<dbReference type="OrthoDB" id="9789634at2"/>
<name>A0A4V2HDA6_9GAMM</name>
<dbReference type="PANTHER" id="PTHR47837:SF1">
    <property type="entry name" value="GTP PYROPHOSPHOKINASE YJBM"/>
    <property type="match status" value="1"/>
</dbReference>
<dbReference type="InterPro" id="IPR052366">
    <property type="entry name" value="GTP_Pyrophosphokinase"/>
</dbReference>
<dbReference type="RefSeq" id="WP_130550458.1">
    <property type="nucleotide sequence ID" value="NZ_SHMC01000002.1"/>
</dbReference>
<dbReference type="EMBL" id="SHMC01000002">
    <property type="protein sequence ID" value="TAA26582.1"/>
    <property type="molecule type" value="Genomic_DNA"/>
</dbReference>
<evidence type="ECO:0000313" key="2">
    <source>
        <dbReference type="EMBL" id="TAA26582.1"/>
    </source>
</evidence>
<evidence type="ECO:0000313" key="3">
    <source>
        <dbReference type="Proteomes" id="UP000292627"/>
    </source>
</evidence>
<dbReference type="SMART" id="SM00954">
    <property type="entry name" value="RelA_SpoT"/>
    <property type="match status" value="1"/>
</dbReference>
<dbReference type="PANTHER" id="PTHR47837">
    <property type="entry name" value="GTP PYROPHOSPHOKINASE YJBM"/>
    <property type="match status" value="1"/>
</dbReference>
<dbReference type="InterPro" id="IPR007685">
    <property type="entry name" value="RelA_SpoT"/>
</dbReference>
<dbReference type="AlphaFoldDB" id="A0A4V2HDA6"/>
<gene>
    <name evidence="2" type="ORF">EA660_04955</name>
</gene>
<dbReference type="CDD" id="cd05399">
    <property type="entry name" value="NT_Rel-Spo_like"/>
    <property type="match status" value="1"/>
</dbReference>
<accession>A0A4V2HDA6</accession>
<feature type="domain" description="RelA/SpoT" evidence="1">
    <location>
        <begin position="73"/>
        <end position="193"/>
    </location>
</feature>
<protein>
    <submittedName>
        <fullName evidence="2">(P)ppGpp synthetase</fullName>
    </submittedName>
</protein>
<reference evidence="2 3" key="1">
    <citation type="submission" date="2019-02" db="EMBL/GenBank/DDBJ databases">
        <title>WGS of Pseudoxanthomonas species novum from clinical isolates.</title>
        <authorList>
            <person name="Bernier A.-M."/>
            <person name="Bernard K."/>
            <person name="Vachon A."/>
        </authorList>
    </citation>
    <scope>NUCLEOTIDE SEQUENCE [LARGE SCALE GENOMIC DNA]</scope>
    <source>
        <strain evidence="2 3">NML171200</strain>
    </source>
</reference>
<dbReference type="GO" id="GO:0015969">
    <property type="term" value="P:guanosine tetraphosphate metabolic process"/>
    <property type="evidence" value="ECO:0007669"/>
    <property type="project" value="InterPro"/>
</dbReference>
<evidence type="ECO:0000259" key="1">
    <source>
        <dbReference type="SMART" id="SM00954"/>
    </source>
</evidence>
<dbReference type="Gene3D" id="3.30.460.10">
    <property type="entry name" value="Beta Polymerase, domain 2"/>
    <property type="match status" value="1"/>
</dbReference>
<dbReference type="SUPFAM" id="SSF81301">
    <property type="entry name" value="Nucleotidyltransferase"/>
    <property type="match status" value="1"/>
</dbReference>
<dbReference type="InterPro" id="IPR043519">
    <property type="entry name" value="NT_sf"/>
</dbReference>
<comment type="caution">
    <text evidence="2">The sequence shown here is derived from an EMBL/GenBank/DDBJ whole genome shotgun (WGS) entry which is preliminary data.</text>
</comment>